<comment type="caution">
    <text evidence="3">The sequence shown here is derived from an EMBL/GenBank/DDBJ whole genome shotgun (WGS) entry which is preliminary data.</text>
</comment>
<dbReference type="STRING" id="1325734.A0A428NRK6"/>
<dbReference type="GO" id="GO:0008168">
    <property type="term" value="F:methyltransferase activity"/>
    <property type="evidence" value="ECO:0007669"/>
    <property type="project" value="TreeGrafter"/>
</dbReference>
<feature type="compositionally biased region" description="Basic and acidic residues" evidence="2">
    <location>
        <begin position="1"/>
        <end position="14"/>
    </location>
</feature>
<comment type="similarity">
    <text evidence="1">Belongs to the methyltransferase superfamily. LaeA methyltransferase family.</text>
</comment>
<evidence type="ECO:0000313" key="4">
    <source>
        <dbReference type="Proteomes" id="UP000288168"/>
    </source>
</evidence>
<reference evidence="3 4" key="1">
    <citation type="submission" date="2017-06" db="EMBL/GenBank/DDBJ databases">
        <title>Comparative genomic analysis of Ambrosia Fusariam Clade fungi.</title>
        <authorList>
            <person name="Stajich J.E."/>
            <person name="Carrillo J."/>
            <person name="Kijimoto T."/>
            <person name="Eskalen A."/>
            <person name="O'Donnell K."/>
            <person name="Kasson M."/>
        </authorList>
    </citation>
    <scope>NUCLEOTIDE SEQUENCE [LARGE SCALE GENOMIC DNA]</scope>
    <source>
        <strain evidence="3 4">NRRL62584</strain>
    </source>
</reference>
<dbReference type="EMBL" id="NKCI01000326">
    <property type="protein sequence ID" value="RSL43385.1"/>
    <property type="molecule type" value="Genomic_DNA"/>
</dbReference>
<keyword evidence="4" id="KW-1185">Reference proteome</keyword>
<evidence type="ECO:0008006" key="5">
    <source>
        <dbReference type="Google" id="ProtNLM"/>
    </source>
</evidence>
<organism evidence="3 4">
    <name type="scientific">Fusarium duplospermum</name>
    <dbReference type="NCBI Taxonomy" id="1325734"/>
    <lineage>
        <taxon>Eukaryota</taxon>
        <taxon>Fungi</taxon>
        <taxon>Dikarya</taxon>
        <taxon>Ascomycota</taxon>
        <taxon>Pezizomycotina</taxon>
        <taxon>Sordariomycetes</taxon>
        <taxon>Hypocreomycetidae</taxon>
        <taxon>Hypocreales</taxon>
        <taxon>Nectriaceae</taxon>
        <taxon>Fusarium</taxon>
        <taxon>Fusarium solani species complex</taxon>
    </lineage>
</organism>
<feature type="region of interest" description="Disordered" evidence="2">
    <location>
        <begin position="1"/>
        <end position="58"/>
    </location>
</feature>
<feature type="compositionally biased region" description="Acidic residues" evidence="2">
    <location>
        <begin position="36"/>
        <end position="45"/>
    </location>
</feature>
<dbReference type="PANTHER" id="PTHR43591">
    <property type="entry name" value="METHYLTRANSFERASE"/>
    <property type="match status" value="1"/>
</dbReference>
<dbReference type="InterPro" id="IPR029063">
    <property type="entry name" value="SAM-dependent_MTases_sf"/>
</dbReference>
<dbReference type="Proteomes" id="UP000288168">
    <property type="component" value="Unassembled WGS sequence"/>
</dbReference>
<sequence length="271" mass="30472">MKPDCDADHDEPRRRSSTAPMAHEQPPHLFPGDRSEPDDDDDDIIDSTFGDDDKSTTTLDPEELHMLYVYGREYTSAYVGACSCTPTDDKYRGVMDSKYRSATEEPGWSLHLAPLKENIQLVLDIGTGIGSWAIQFAETHPSSTVIGTDIAPIQPLRVPPNVQFELDDCNRNWTWSPRSFDYVRICNMTGNVKDWPRLFRMAGQCTRIGGYIESSEDSIWFGSTIPGTSLPRALQVWNLSIMLAGIRSGRSFHVVEYDQQMQSMVEAGIEI</sequence>
<evidence type="ECO:0000256" key="2">
    <source>
        <dbReference type="SAM" id="MobiDB-lite"/>
    </source>
</evidence>
<dbReference type="SUPFAM" id="SSF53335">
    <property type="entry name" value="S-adenosyl-L-methionine-dependent methyltransferases"/>
    <property type="match status" value="1"/>
</dbReference>
<evidence type="ECO:0000256" key="1">
    <source>
        <dbReference type="ARBA" id="ARBA00038158"/>
    </source>
</evidence>
<dbReference type="Pfam" id="PF13489">
    <property type="entry name" value="Methyltransf_23"/>
    <property type="match status" value="1"/>
</dbReference>
<protein>
    <recommendedName>
        <fullName evidence="5">Methyltransferase</fullName>
    </recommendedName>
</protein>
<evidence type="ECO:0000313" key="3">
    <source>
        <dbReference type="EMBL" id="RSL43385.1"/>
    </source>
</evidence>
<dbReference type="AlphaFoldDB" id="A0A428NRK6"/>
<dbReference type="OrthoDB" id="2013972at2759"/>
<dbReference type="PANTHER" id="PTHR43591:SF10">
    <property type="entry name" value="ABC TRANSMEMBRANE TYPE-1 DOMAIN-CONTAINING PROTEIN-RELATED"/>
    <property type="match status" value="1"/>
</dbReference>
<gene>
    <name evidence="3" type="ORF">CEP54_015103</name>
</gene>
<accession>A0A428NRK6</accession>
<dbReference type="Gene3D" id="3.40.50.150">
    <property type="entry name" value="Vaccinia Virus protein VP39"/>
    <property type="match status" value="1"/>
</dbReference>
<name>A0A428NRK6_9HYPO</name>
<dbReference type="CDD" id="cd02440">
    <property type="entry name" value="AdoMet_MTases"/>
    <property type="match status" value="1"/>
</dbReference>
<proteinExistence type="inferred from homology"/>